<protein>
    <recommendedName>
        <fullName evidence="1">Lipid II flippase Amj</fullName>
    </recommendedName>
</protein>
<comment type="function">
    <text evidence="1">Involved in peptidoglycan biosynthesis. Transports lipid-linked peptidoglycan precursors from the inner to the outer leaflet of the cytoplasmic membrane.</text>
</comment>
<organism evidence="2 3">
    <name type="scientific">Paenibacillus aurantius</name>
    <dbReference type="NCBI Taxonomy" id="2918900"/>
    <lineage>
        <taxon>Bacteria</taxon>
        <taxon>Bacillati</taxon>
        <taxon>Bacillota</taxon>
        <taxon>Bacilli</taxon>
        <taxon>Bacillales</taxon>
        <taxon>Paenibacillaceae</taxon>
        <taxon>Paenibacillus</taxon>
    </lineage>
</organism>
<sequence>MEKVLLVALFTLLIHMAETLAYGIRLAGIRTGKLAAALSLTGIVLLLARTSNMIQGPMTATVVQYARSHAEYDLLGHFRIIIAGASAGTLLAMLLLPTVVSLSTRVLAHLEEAGSFPQMMRTSVTLDRLRRAGGHLRPPTRQMLARLRIGGIPKRLLLTNVVVTAIYTIGVLSALVASYLYPDYRDAASQASGLINGVATVLLAMLIDPQVALLTDKVLRGEKSPSAMSKMFGILMVSRLCGTLLAQLLLLPAAHWIAWIVRFF</sequence>
<keyword evidence="1" id="KW-0133">Cell shape</keyword>
<dbReference type="InterPro" id="IPR021260">
    <property type="entry name" value="Amj"/>
</dbReference>
<dbReference type="GO" id="GO:0005886">
    <property type="term" value="C:plasma membrane"/>
    <property type="evidence" value="ECO:0007669"/>
    <property type="project" value="UniProtKB-SubCell"/>
</dbReference>
<keyword evidence="1" id="KW-0472">Membrane</keyword>
<comment type="similarity">
    <text evidence="1">Belongs to the Amj family.</text>
</comment>
<keyword evidence="1" id="KW-0573">Peptidoglycan synthesis</keyword>
<feature type="transmembrane region" description="Helical" evidence="1">
    <location>
        <begin position="31"/>
        <end position="48"/>
    </location>
</feature>
<keyword evidence="1" id="KW-0813">Transport</keyword>
<feature type="transmembrane region" description="Helical" evidence="1">
    <location>
        <begin position="193"/>
        <end position="215"/>
    </location>
</feature>
<dbReference type="GO" id="GO:0015648">
    <property type="term" value="F:lipid-linked peptidoglycan transporter activity"/>
    <property type="evidence" value="ECO:0007669"/>
    <property type="project" value="UniProtKB-UniRule"/>
</dbReference>
<dbReference type="GO" id="GO:0008360">
    <property type="term" value="P:regulation of cell shape"/>
    <property type="evidence" value="ECO:0007669"/>
    <property type="project" value="UniProtKB-KW"/>
</dbReference>
<feature type="transmembrane region" description="Helical" evidence="1">
    <location>
        <begin position="236"/>
        <end position="261"/>
    </location>
</feature>
<dbReference type="HAMAP" id="MF_02077">
    <property type="entry name" value="Amj_flippase"/>
    <property type="match status" value="1"/>
</dbReference>
<gene>
    <name evidence="1" type="primary">amj</name>
    <name evidence="2" type="ORF">MJA45_27090</name>
</gene>
<comment type="caution">
    <text evidence="1">Lacks conserved residue(s) required for the propagation of feature annotation.</text>
</comment>
<evidence type="ECO:0000313" key="3">
    <source>
        <dbReference type="Proteomes" id="UP001305702"/>
    </source>
</evidence>
<feature type="transmembrane region" description="Helical" evidence="1">
    <location>
        <begin position="156"/>
        <end position="181"/>
    </location>
</feature>
<keyword evidence="1" id="KW-1133">Transmembrane helix</keyword>
<keyword evidence="1" id="KW-0812">Transmembrane</keyword>
<dbReference type="KEGG" id="paun:MJA45_27090"/>
<dbReference type="GO" id="GO:0071555">
    <property type="term" value="P:cell wall organization"/>
    <property type="evidence" value="ECO:0007669"/>
    <property type="project" value="UniProtKB-KW"/>
</dbReference>
<dbReference type="EMBL" id="CP130318">
    <property type="protein sequence ID" value="WNQ14344.1"/>
    <property type="molecule type" value="Genomic_DNA"/>
</dbReference>
<keyword evidence="1" id="KW-1003">Cell membrane</keyword>
<evidence type="ECO:0000256" key="1">
    <source>
        <dbReference type="HAMAP-Rule" id="MF_02077"/>
    </source>
</evidence>
<keyword evidence="3" id="KW-1185">Reference proteome</keyword>
<evidence type="ECO:0000313" key="2">
    <source>
        <dbReference type="EMBL" id="WNQ14344.1"/>
    </source>
</evidence>
<keyword evidence="1" id="KW-0961">Cell wall biogenesis/degradation</keyword>
<dbReference type="GO" id="GO:0009252">
    <property type="term" value="P:peptidoglycan biosynthetic process"/>
    <property type="evidence" value="ECO:0007669"/>
    <property type="project" value="UniProtKB-UniRule"/>
</dbReference>
<comment type="subcellular location">
    <subcellularLocation>
        <location evidence="1">Cell membrane</location>
        <topology evidence="1">Multi-pass membrane protein</topology>
    </subcellularLocation>
</comment>
<dbReference type="Proteomes" id="UP001305702">
    <property type="component" value="Chromosome"/>
</dbReference>
<dbReference type="AlphaFoldDB" id="A0AA96LJ56"/>
<dbReference type="RefSeq" id="WP_315608114.1">
    <property type="nucleotide sequence ID" value="NZ_CP130318.1"/>
</dbReference>
<accession>A0AA96LJ56</accession>
<proteinExistence type="inferred from homology"/>
<reference evidence="2 3" key="1">
    <citation type="submission" date="2022-02" db="EMBL/GenBank/DDBJ databases">
        <title>Paenibacillus sp. MBLB1776 Whole Genome Shotgun Sequencing.</title>
        <authorList>
            <person name="Hwang C.Y."/>
            <person name="Cho E.-S."/>
            <person name="Seo M.-J."/>
        </authorList>
    </citation>
    <scope>NUCLEOTIDE SEQUENCE [LARGE SCALE GENOMIC DNA]</scope>
    <source>
        <strain evidence="2 3">MBLB1776</strain>
    </source>
</reference>
<name>A0AA96LJ56_9BACL</name>
<dbReference type="Pfam" id="PF10997">
    <property type="entry name" value="Amj"/>
    <property type="match status" value="1"/>
</dbReference>
<comment type="pathway">
    <text evidence="1">Cell wall biogenesis; peptidoglycan biosynthesis.</text>
</comment>